<comment type="caution">
    <text evidence="1">The sequence shown here is derived from an EMBL/GenBank/DDBJ whole genome shotgun (WGS) entry which is preliminary data.</text>
</comment>
<dbReference type="EMBL" id="JYDO01000111">
    <property type="protein sequence ID" value="KRZ70570.1"/>
    <property type="molecule type" value="Genomic_DNA"/>
</dbReference>
<dbReference type="Proteomes" id="UP000054843">
    <property type="component" value="Unassembled WGS sequence"/>
</dbReference>
<gene>
    <name evidence="1" type="ORF">T10_3763</name>
</gene>
<accession>A0A0V1MFX7</accession>
<protein>
    <submittedName>
        <fullName evidence="1">Uncharacterized protein</fullName>
    </submittedName>
</protein>
<evidence type="ECO:0000313" key="1">
    <source>
        <dbReference type="EMBL" id="KRZ70570.1"/>
    </source>
</evidence>
<dbReference type="AlphaFoldDB" id="A0A0V1MFX7"/>
<keyword evidence="2" id="KW-1185">Reference proteome</keyword>
<name>A0A0V1MFX7_9BILA</name>
<reference evidence="1 2" key="1">
    <citation type="submission" date="2015-01" db="EMBL/GenBank/DDBJ databases">
        <title>Evolution of Trichinella species and genotypes.</title>
        <authorList>
            <person name="Korhonen P.K."/>
            <person name="Edoardo P."/>
            <person name="Giuseppe L.R."/>
            <person name="Gasser R.B."/>
        </authorList>
    </citation>
    <scope>NUCLEOTIDE SEQUENCE [LARGE SCALE GENOMIC DNA]</scope>
    <source>
        <strain evidence="1">ISS1980</strain>
    </source>
</reference>
<sequence length="105" mass="11882">MPCSKPSVVTGQSNYYFGLQSEVCGIFVSEETPMQVNVWERSSYGIEDAISKSQEMLLGFASGTPYQTAGHMCFSSCLAASVQHWMHAFQCFTEYDIYLAIQRWR</sequence>
<organism evidence="1 2">
    <name type="scientific">Trichinella papuae</name>
    <dbReference type="NCBI Taxonomy" id="268474"/>
    <lineage>
        <taxon>Eukaryota</taxon>
        <taxon>Metazoa</taxon>
        <taxon>Ecdysozoa</taxon>
        <taxon>Nematoda</taxon>
        <taxon>Enoplea</taxon>
        <taxon>Dorylaimia</taxon>
        <taxon>Trichinellida</taxon>
        <taxon>Trichinellidae</taxon>
        <taxon>Trichinella</taxon>
    </lineage>
</organism>
<proteinExistence type="predicted"/>
<evidence type="ECO:0000313" key="2">
    <source>
        <dbReference type="Proteomes" id="UP000054843"/>
    </source>
</evidence>